<organism evidence="2 3">
    <name type="scientific">Nocardia cerradoensis</name>
    <dbReference type="NCBI Taxonomy" id="85688"/>
    <lineage>
        <taxon>Bacteria</taxon>
        <taxon>Bacillati</taxon>
        <taxon>Actinomycetota</taxon>
        <taxon>Actinomycetes</taxon>
        <taxon>Mycobacteriales</taxon>
        <taxon>Nocardiaceae</taxon>
        <taxon>Nocardia</taxon>
    </lineage>
</organism>
<comment type="caution">
    <text evidence="2">The sequence shown here is derived from an EMBL/GenBank/DDBJ whole genome shotgun (WGS) entry which is preliminary data.</text>
</comment>
<accession>A0A231GW13</accession>
<dbReference type="AlphaFoldDB" id="A0A231GW13"/>
<reference evidence="2 3" key="1">
    <citation type="submission" date="2017-07" db="EMBL/GenBank/DDBJ databases">
        <title>First draft Genome Sequence of Nocardia cerradoensis isolated from human infection.</title>
        <authorList>
            <person name="Carrasco G."/>
        </authorList>
    </citation>
    <scope>NUCLEOTIDE SEQUENCE [LARGE SCALE GENOMIC DNA]</scope>
    <source>
        <strain evidence="2 3">CNM20130759</strain>
    </source>
</reference>
<evidence type="ECO:0000313" key="3">
    <source>
        <dbReference type="Proteomes" id="UP000215506"/>
    </source>
</evidence>
<gene>
    <name evidence="2" type="ORF">B7C42_07179</name>
</gene>
<evidence type="ECO:0000256" key="1">
    <source>
        <dbReference type="SAM" id="MobiDB-lite"/>
    </source>
</evidence>
<dbReference type="EMBL" id="NGAF01000027">
    <property type="protein sequence ID" value="OXR40755.1"/>
    <property type="molecule type" value="Genomic_DNA"/>
</dbReference>
<sequence>MSEVVNIRSSDQPVELVADYDSAVRTHEESEPEWAYHAFRTEPGTAARRLTPSGTDPPASNQGMPVAVSPTVLRPLASSRFACRKAGRSTPKHDHFTLCWLER</sequence>
<keyword evidence="3" id="KW-1185">Reference proteome</keyword>
<name>A0A231GW13_9NOCA</name>
<proteinExistence type="predicted"/>
<dbReference type="Proteomes" id="UP000215506">
    <property type="component" value="Unassembled WGS sequence"/>
</dbReference>
<feature type="region of interest" description="Disordered" evidence="1">
    <location>
        <begin position="45"/>
        <end position="66"/>
    </location>
</feature>
<feature type="compositionally biased region" description="Polar residues" evidence="1">
    <location>
        <begin position="52"/>
        <end position="63"/>
    </location>
</feature>
<protein>
    <submittedName>
        <fullName evidence="2">Uncharacterized protein</fullName>
    </submittedName>
</protein>
<evidence type="ECO:0000313" key="2">
    <source>
        <dbReference type="EMBL" id="OXR40755.1"/>
    </source>
</evidence>